<evidence type="ECO:0000313" key="2">
    <source>
        <dbReference type="Proteomes" id="UP001458880"/>
    </source>
</evidence>
<accession>A0AAW1LES7</accession>
<dbReference type="Proteomes" id="UP001458880">
    <property type="component" value="Unassembled WGS sequence"/>
</dbReference>
<comment type="caution">
    <text evidence="1">The sequence shown here is derived from an EMBL/GenBank/DDBJ whole genome shotgun (WGS) entry which is preliminary data.</text>
</comment>
<dbReference type="AlphaFoldDB" id="A0AAW1LES7"/>
<organism evidence="1 2">
    <name type="scientific">Popillia japonica</name>
    <name type="common">Japanese beetle</name>
    <dbReference type="NCBI Taxonomy" id="7064"/>
    <lineage>
        <taxon>Eukaryota</taxon>
        <taxon>Metazoa</taxon>
        <taxon>Ecdysozoa</taxon>
        <taxon>Arthropoda</taxon>
        <taxon>Hexapoda</taxon>
        <taxon>Insecta</taxon>
        <taxon>Pterygota</taxon>
        <taxon>Neoptera</taxon>
        <taxon>Endopterygota</taxon>
        <taxon>Coleoptera</taxon>
        <taxon>Polyphaga</taxon>
        <taxon>Scarabaeiformia</taxon>
        <taxon>Scarabaeidae</taxon>
        <taxon>Rutelinae</taxon>
        <taxon>Popillia</taxon>
    </lineage>
</organism>
<keyword evidence="2" id="KW-1185">Reference proteome</keyword>
<reference evidence="1 2" key="1">
    <citation type="journal article" date="2024" name="BMC Genomics">
        <title>De novo assembly and annotation of Popillia japonica's genome with initial clues to its potential as an invasive pest.</title>
        <authorList>
            <person name="Cucini C."/>
            <person name="Boschi S."/>
            <person name="Funari R."/>
            <person name="Cardaioli E."/>
            <person name="Iannotti N."/>
            <person name="Marturano G."/>
            <person name="Paoli F."/>
            <person name="Bruttini M."/>
            <person name="Carapelli A."/>
            <person name="Frati F."/>
            <person name="Nardi F."/>
        </authorList>
    </citation>
    <scope>NUCLEOTIDE SEQUENCE [LARGE SCALE GENOMIC DNA]</scope>
    <source>
        <strain evidence="1">DMR45628</strain>
    </source>
</reference>
<proteinExistence type="predicted"/>
<gene>
    <name evidence="1" type="ORF">QE152_g13079</name>
</gene>
<name>A0AAW1LES7_POPJA</name>
<evidence type="ECO:0000313" key="1">
    <source>
        <dbReference type="EMBL" id="KAK9732086.1"/>
    </source>
</evidence>
<dbReference type="EMBL" id="JASPKY010000122">
    <property type="protein sequence ID" value="KAK9732086.1"/>
    <property type="molecule type" value="Genomic_DNA"/>
</dbReference>
<protein>
    <submittedName>
        <fullName evidence="1">Uncharacterized protein</fullName>
    </submittedName>
</protein>
<sequence>MASWARVLISNPTLVAQLPHKSQIKTPNEDTARELIRPYKGKSDPGQRKYHQLTRQKCGHRCSKCGYVDSLRGLVPHADYDFLLSGEELIPALRRSYHLLENYDRPLEDSPNRIITNSKYRS</sequence>